<proteinExistence type="predicted"/>
<accession>A0ABS7QTF4</accession>
<dbReference type="EMBL" id="JAINVZ010000008">
    <property type="protein sequence ID" value="MBY8886021.1"/>
    <property type="molecule type" value="Genomic_DNA"/>
</dbReference>
<organism evidence="1 2">
    <name type="scientific">Streptantibioticus parmotrematis</name>
    <dbReference type="NCBI Taxonomy" id="2873249"/>
    <lineage>
        <taxon>Bacteria</taxon>
        <taxon>Bacillati</taxon>
        <taxon>Actinomycetota</taxon>
        <taxon>Actinomycetes</taxon>
        <taxon>Kitasatosporales</taxon>
        <taxon>Streptomycetaceae</taxon>
        <taxon>Streptantibioticus</taxon>
    </lineage>
</organism>
<name>A0ABS7QTF4_9ACTN</name>
<keyword evidence="2" id="KW-1185">Reference proteome</keyword>
<dbReference type="RefSeq" id="WP_222977846.1">
    <property type="nucleotide sequence ID" value="NZ_JAINVZ010000008.1"/>
</dbReference>
<dbReference type="Proteomes" id="UP001198565">
    <property type="component" value="Unassembled WGS sequence"/>
</dbReference>
<protein>
    <submittedName>
        <fullName evidence="1">Uncharacterized protein</fullName>
    </submittedName>
</protein>
<reference evidence="1 2" key="1">
    <citation type="submission" date="2021-08" db="EMBL/GenBank/DDBJ databases">
        <title>Streptomyces sp. PTM05 isolated from lichen.</title>
        <authorList>
            <person name="Somphong A."/>
            <person name="Phongsopitanun W."/>
            <person name="Tanasupawat S."/>
        </authorList>
    </citation>
    <scope>NUCLEOTIDE SEQUENCE [LARGE SCALE GENOMIC DNA]</scope>
    <source>
        <strain evidence="1 2">Ptm05</strain>
    </source>
</reference>
<sequence length="175" mass="18457">MLLTAISVGYLVVSGLQSHSAASEREVRAQTAGLVRGTPSAVQCGVYQVPIPPGAHDVEFYEANSWQADSLYVRFTTDRAGLGAFLARLGTGPARLREGMTAVEVSAARQGQVGWRFPPGHRWAGTTLAAPAPRPAHEITVDLDDPRNPAVFVVSTIRFPRRGRAAPGGTTGPAG</sequence>
<evidence type="ECO:0000313" key="1">
    <source>
        <dbReference type="EMBL" id="MBY8886021.1"/>
    </source>
</evidence>
<gene>
    <name evidence="1" type="ORF">K7472_14305</name>
</gene>
<evidence type="ECO:0000313" key="2">
    <source>
        <dbReference type="Proteomes" id="UP001198565"/>
    </source>
</evidence>
<comment type="caution">
    <text evidence="1">The sequence shown here is derived from an EMBL/GenBank/DDBJ whole genome shotgun (WGS) entry which is preliminary data.</text>
</comment>